<evidence type="ECO:0000313" key="5">
    <source>
        <dbReference type="Proteomes" id="UP000257200"/>
    </source>
</evidence>
<keyword evidence="5" id="KW-1185">Reference proteome</keyword>
<dbReference type="Proteomes" id="UP000257200">
    <property type="component" value="Unplaced"/>
</dbReference>
<dbReference type="Gene3D" id="3.30.500.10">
    <property type="entry name" value="MHC class I-like antigen recognition-like"/>
    <property type="match status" value="1"/>
</dbReference>
<sequence length="219" mass="25369">MPKLPPALLVHDLLSLLMFVTILSFRMTHSLKYVYAASSQVPNFPEFVVVGMIDDVQVVHYDSNTKTAVPKQDWMKKVIDDDPEYFKRSTGIFMGQQQDFKANIEELKQRFNQTGGVHIYQNMYGCEWDDETDEVHGYRQYGYDGEDFIALDLKTETWNAPNQQAFITKYKWDNNKARTAYLKNYHTQICVSRLLTGRVCVTETSTETCSSTKTTKLKE</sequence>
<evidence type="ECO:0000256" key="1">
    <source>
        <dbReference type="ARBA" id="ARBA00023180"/>
    </source>
</evidence>
<feature type="domain" description="MHC class I-like antigen recognition-like" evidence="3">
    <location>
        <begin position="28"/>
        <end position="195"/>
    </location>
</feature>
<proteinExistence type="inferred from homology"/>
<evidence type="ECO:0000256" key="2">
    <source>
        <dbReference type="RuleBase" id="RU004439"/>
    </source>
</evidence>
<dbReference type="GO" id="GO:0005615">
    <property type="term" value="C:extracellular space"/>
    <property type="evidence" value="ECO:0007669"/>
    <property type="project" value="TreeGrafter"/>
</dbReference>
<reference evidence="4" key="2">
    <citation type="submission" date="2025-09" db="UniProtKB">
        <authorList>
            <consortium name="Ensembl"/>
        </authorList>
    </citation>
    <scope>IDENTIFICATION</scope>
</reference>
<accession>A0A3Q1FW56</accession>
<dbReference type="GO" id="GO:0006955">
    <property type="term" value="P:immune response"/>
    <property type="evidence" value="ECO:0007669"/>
    <property type="project" value="TreeGrafter"/>
</dbReference>
<dbReference type="InterPro" id="IPR037055">
    <property type="entry name" value="MHC_I-like_Ag-recog_sf"/>
</dbReference>
<dbReference type="InterPro" id="IPR011161">
    <property type="entry name" value="MHC_I-like_Ag-recog"/>
</dbReference>
<keyword evidence="1" id="KW-0325">Glycoprotein</keyword>
<dbReference type="PRINTS" id="PR01638">
    <property type="entry name" value="MHCCLASSI"/>
</dbReference>
<reference evidence="4" key="1">
    <citation type="submission" date="2025-08" db="UniProtKB">
        <authorList>
            <consortium name="Ensembl"/>
        </authorList>
    </citation>
    <scope>IDENTIFICATION</scope>
</reference>
<dbReference type="PANTHER" id="PTHR16675">
    <property type="entry name" value="MHC CLASS I-RELATED"/>
    <property type="match status" value="1"/>
</dbReference>
<dbReference type="GO" id="GO:0009897">
    <property type="term" value="C:external side of plasma membrane"/>
    <property type="evidence" value="ECO:0007669"/>
    <property type="project" value="TreeGrafter"/>
</dbReference>
<dbReference type="SUPFAM" id="SSF54452">
    <property type="entry name" value="MHC antigen-recognition domain"/>
    <property type="match status" value="1"/>
</dbReference>
<dbReference type="Ensembl" id="ENSAPOT00000018017.1">
    <property type="protein sequence ID" value="ENSAPOP00000010665.1"/>
    <property type="gene ID" value="ENSAPOG00000013204.1"/>
</dbReference>
<name>A0A3Q1FW56_9TELE</name>
<dbReference type="PANTHER" id="PTHR16675:SF237">
    <property type="entry name" value="MHC CLASS I ANTIGEN TRANSCRIPT VARIANT 1-RELATED"/>
    <property type="match status" value="1"/>
</dbReference>
<dbReference type="InterPro" id="IPR050208">
    <property type="entry name" value="MHC_class-I_related"/>
</dbReference>
<dbReference type="InterPro" id="IPR001039">
    <property type="entry name" value="MHC_I_a_a1/a2"/>
</dbReference>
<evidence type="ECO:0000259" key="3">
    <source>
        <dbReference type="Pfam" id="PF00129"/>
    </source>
</evidence>
<dbReference type="GeneTree" id="ENSGT01120000271828"/>
<dbReference type="InterPro" id="IPR011162">
    <property type="entry name" value="MHC_I/II-like_Ag-recog"/>
</dbReference>
<comment type="similarity">
    <text evidence="2">Belongs to the MHC class I family.</text>
</comment>
<organism evidence="4 5">
    <name type="scientific">Acanthochromis polyacanthus</name>
    <name type="common">spiny chromis</name>
    <dbReference type="NCBI Taxonomy" id="80966"/>
    <lineage>
        <taxon>Eukaryota</taxon>
        <taxon>Metazoa</taxon>
        <taxon>Chordata</taxon>
        <taxon>Craniata</taxon>
        <taxon>Vertebrata</taxon>
        <taxon>Euteleostomi</taxon>
        <taxon>Actinopterygii</taxon>
        <taxon>Neopterygii</taxon>
        <taxon>Teleostei</taxon>
        <taxon>Neoteleostei</taxon>
        <taxon>Acanthomorphata</taxon>
        <taxon>Ovalentaria</taxon>
        <taxon>Pomacentridae</taxon>
        <taxon>Acanthochromis</taxon>
    </lineage>
</organism>
<dbReference type="AlphaFoldDB" id="A0A3Q1FW56"/>
<dbReference type="Pfam" id="PF00129">
    <property type="entry name" value="MHC_I"/>
    <property type="match status" value="1"/>
</dbReference>
<dbReference type="FunFam" id="3.30.500.10:FF:000001">
    <property type="entry name" value="H-2 class I histocompatibility antigen, alpha chain"/>
    <property type="match status" value="1"/>
</dbReference>
<protein>
    <recommendedName>
        <fullName evidence="3">MHC class I-like antigen recognition-like domain-containing protein</fullName>
    </recommendedName>
</protein>
<evidence type="ECO:0000313" key="4">
    <source>
        <dbReference type="Ensembl" id="ENSAPOP00000010665.1"/>
    </source>
</evidence>